<dbReference type="EMBL" id="CCKQ01010176">
    <property type="protein sequence ID" value="CDW81683.1"/>
    <property type="molecule type" value="Genomic_DNA"/>
</dbReference>
<dbReference type="Gene3D" id="1.25.10.10">
    <property type="entry name" value="Leucine-rich Repeat Variant"/>
    <property type="match status" value="1"/>
</dbReference>
<proteinExistence type="predicted"/>
<name>A0A078ALE7_STYLE</name>
<reference evidence="1 2" key="1">
    <citation type="submission" date="2014-06" db="EMBL/GenBank/DDBJ databases">
        <authorList>
            <person name="Swart Estienne"/>
        </authorList>
    </citation>
    <scope>NUCLEOTIDE SEQUENCE [LARGE SCALE GENOMIC DNA]</scope>
    <source>
        <strain evidence="1 2">130c</strain>
    </source>
</reference>
<protein>
    <submittedName>
        <fullName evidence="1">Uncharacterized protein</fullName>
    </submittedName>
</protein>
<dbReference type="Proteomes" id="UP000039865">
    <property type="component" value="Unassembled WGS sequence"/>
</dbReference>
<dbReference type="AlphaFoldDB" id="A0A078ALE7"/>
<evidence type="ECO:0000313" key="2">
    <source>
        <dbReference type="Proteomes" id="UP000039865"/>
    </source>
</evidence>
<dbReference type="InterPro" id="IPR016024">
    <property type="entry name" value="ARM-type_fold"/>
</dbReference>
<gene>
    <name evidence="1" type="primary">Contig16236.g17293</name>
    <name evidence="1" type="ORF">STYLEM_10706</name>
</gene>
<accession>A0A078ALE7</accession>
<dbReference type="InParanoid" id="A0A078ALE7"/>
<dbReference type="SUPFAM" id="SSF48371">
    <property type="entry name" value="ARM repeat"/>
    <property type="match status" value="1"/>
</dbReference>
<keyword evidence="2" id="KW-1185">Reference proteome</keyword>
<organism evidence="1 2">
    <name type="scientific">Stylonychia lemnae</name>
    <name type="common">Ciliate</name>
    <dbReference type="NCBI Taxonomy" id="5949"/>
    <lineage>
        <taxon>Eukaryota</taxon>
        <taxon>Sar</taxon>
        <taxon>Alveolata</taxon>
        <taxon>Ciliophora</taxon>
        <taxon>Intramacronucleata</taxon>
        <taxon>Spirotrichea</taxon>
        <taxon>Stichotrichia</taxon>
        <taxon>Sporadotrichida</taxon>
        <taxon>Oxytrichidae</taxon>
        <taxon>Stylonychinae</taxon>
        <taxon>Stylonychia</taxon>
    </lineage>
</organism>
<dbReference type="InterPro" id="IPR011989">
    <property type="entry name" value="ARM-like"/>
</dbReference>
<evidence type="ECO:0000313" key="1">
    <source>
        <dbReference type="EMBL" id="CDW81683.1"/>
    </source>
</evidence>
<sequence>MFSRQETTNNGKEFLKGIQYFQHDQADITNFSNNVDQRCNIALAFNYSSSMKTLRQVFERAESWGNSQNLGISKQQHTVKLRIHKIKALRSLRILIILMGIQEFQMNELREKMIHMNLNEIDSIIKKLLDMVCSSSQNLNKISSKLIEYGIYMNISQLLNRIQYQIFEPLLSNILWLLEDLSNLDFENIEQIISTNILHKVFDILQNVLSFYEEMRGKFFEQDHLKAGQILLQCLTVIGNVAAENKQSRKELLKYKTYEIIMEIAKNQILIGIPDMNDKLIWILSNLTLDFNQSDLTEEITNEMIYLILDNLYSHEIGIVLNSLDIIINITNVQPGPSADAFIKNEQVNQVLAPGPLFKWIFQMIDSFAAQDQVALDFNQQELKLPEKIMECISNFLASDDSNIQYLLDIGIDDYISCLFAWNKQDSGLCGQNQLRYELLLTIIMINLCNSMAFEFGRQLYVEYGKFNCILERVMSNVMSKNDRLRKESLVLIGLLLQKQKDYEVKAYIAIKYKIIPTILELLRYEKNQRLIFYAVDILELCLIRDIETYYQQYDIIDHNYDRTKIINMDLLELFFDNDGADVFYRIRTDLQYNHQIVYMISKFEAIFFVLEPKNCYQHCQYLEE</sequence>